<sequence>CGTRVNCRYWKAPPTPTLSWSCSTNQRTDDPRRWSAPPASRCRTGDSGCTDLKDSQHRPVRH</sequence>
<proteinExistence type="predicted"/>
<accession>A0A6J4NZX7</accession>
<dbReference type="AlphaFoldDB" id="A0A6J4NZX7"/>
<dbReference type="EMBL" id="CADCUO010000149">
    <property type="protein sequence ID" value="CAA9402413.1"/>
    <property type="molecule type" value="Genomic_DNA"/>
</dbReference>
<name>A0A6J4NZX7_9ACTN</name>
<evidence type="ECO:0000256" key="1">
    <source>
        <dbReference type="SAM" id="MobiDB-lite"/>
    </source>
</evidence>
<feature type="compositionally biased region" description="Basic and acidic residues" evidence="1">
    <location>
        <begin position="51"/>
        <end position="62"/>
    </location>
</feature>
<evidence type="ECO:0000313" key="2">
    <source>
        <dbReference type="EMBL" id="CAA9402413.1"/>
    </source>
</evidence>
<reference evidence="2" key="1">
    <citation type="submission" date="2020-02" db="EMBL/GenBank/DDBJ databases">
        <authorList>
            <person name="Meier V. D."/>
        </authorList>
    </citation>
    <scope>NUCLEOTIDE SEQUENCE</scope>
    <source>
        <strain evidence="2">AVDCRST_MAG75</strain>
    </source>
</reference>
<organism evidence="2">
    <name type="scientific">uncultured Propionibacteriaceae bacterium</name>
    <dbReference type="NCBI Taxonomy" id="257457"/>
    <lineage>
        <taxon>Bacteria</taxon>
        <taxon>Bacillati</taxon>
        <taxon>Actinomycetota</taxon>
        <taxon>Actinomycetes</taxon>
        <taxon>Propionibacteriales</taxon>
        <taxon>Propionibacteriaceae</taxon>
        <taxon>environmental samples</taxon>
    </lineage>
</organism>
<protein>
    <submittedName>
        <fullName evidence="2">Uncharacterized protein</fullName>
    </submittedName>
</protein>
<gene>
    <name evidence="2" type="ORF">AVDCRST_MAG75-2224</name>
</gene>
<feature type="non-terminal residue" evidence="2">
    <location>
        <position position="1"/>
    </location>
</feature>
<feature type="non-terminal residue" evidence="2">
    <location>
        <position position="62"/>
    </location>
</feature>
<feature type="region of interest" description="Disordered" evidence="1">
    <location>
        <begin position="20"/>
        <end position="62"/>
    </location>
</feature>